<keyword evidence="2" id="KW-0446">Lipid-binding</keyword>
<dbReference type="PANTHER" id="PTHR33214:SF69">
    <property type="entry name" value="BIFUNCTIONAL INHIBITOR_LIPID-TRANSFER PROTEIN_SEED STORAGE 2S ALBUMIN SUPERFAMILY PROTEIN"/>
    <property type="match status" value="1"/>
</dbReference>
<sequence length="102" mass="11084">MMKTSAASCYFVLFLALVLVLNEARVSTAAASVCNVTALKPCFDVISNPKSTQARLCCSTLKKQQKCICQYVKDPKIKTIVNPKVAKDLAKKCGITLPICKN</sequence>
<dbReference type="STRING" id="56857.A0A200QTQ9"/>
<dbReference type="InterPro" id="IPR016140">
    <property type="entry name" value="Bifunc_inhib/LTP/seed_store"/>
</dbReference>
<feature type="chain" id="PRO_5013007327" evidence="3">
    <location>
        <begin position="25"/>
        <end position="102"/>
    </location>
</feature>
<dbReference type="EMBL" id="MVGT01001089">
    <property type="protein sequence ID" value="OVA13841.1"/>
    <property type="molecule type" value="Genomic_DNA"/>
</dbReference>
<evidence type="ECO:0000256" key="1">
    <source>
        <dbReference type="ARBA" id="ARBA00022448"/>
    </source>
</evidence>
<dbReference type="InterPro" id="IPR033872">
    <property type="entry name" value="nsLTP2"/>
</dbReference>
<dbReference type="OrthoDB" id="665742at2759"/>
<evidence type="ECO:0000256" key="3">
    <source>
        <dbReference type="SAM" id="SignalP"/>
    </source>
</evidence>
<keyword evidence="6" id="KW-1185">Reference proteome</keyword>
<dbReference type="SMART" id="SM00499">
    <property type="entry name" value="AAI"/>
    <property type="match status" value="1"/>
</dbReference>
<dbReference type="Proteomes" id="UP000195402">
    <property type="component" value="Unassembled WGS sequence"/>
</dbReference>
<evidence type="ECO:0000313" key="6">
    <source>
        <dbReference type="Proteomes" id="UP000195402"/>
    </source>
</evidence>
<accession>A0A200QTQ9</accession>
<dbReference type="GO" id="GO:0008289">
    <property type="term" value="F:lipid binding"/>
    <property type="evidence" value="ECO:0007669"/>
    <property type="project" value="UniProtKB-KW"/>
</dbReference>
<feature type="signal peptide" evidence="3">
    <location>
        <begin position="1"/>
        <end position="24"/>
    </location>
</feature>
<dbReference type="InParanoid" id="A0A200QTQ9"/>
<dbReference type="OMA" id="PCFDVIS"/>
<dbReference type="GO" id="GO:0006869">
    <property type="term" value="P:lipid transport"/>
    <property type="evidence" value="ECO:0007669"/>
    <property type="project" value="InterPro"/>
</dbReference>
<dbReference type="Pfam" id="PF00234">
    <property type="entry name" value="Tryp_alpha_amyl"/>
    <property type="match status" value="1"/>
</dbReference>
<dbReference type="AlphaFoldDB" id="A0A200QTQ9"/>
<dbReference type="Gene3D" id="1.10.110.10">
    <property type="entry name" value="Plant lipid-transfer and hydrophobic proteins"/>
    <property type="match status" value="1"/>
</dbReference>
<proteinExistence type="predicted"/>
<keyword evidence="3" id="KW-0732">Signal</keyword>
<reference evidence="5 6" key="1">
    <citation type="journal article" date="2017" name="Mol. Plant">
        <title>The Genome of Medicinal Plant Macleaya cordata Provides New Insights into Benzylisoquinoline Alkaloids Metabolism.</title>
        <authorList>
            <person name="Liu X."/>
            <person name="Liu Y."/>
            <person name="Huang P."/>
            <person name="Ma Y."/>
            <person name="Qing Z."/>
            <person name="Tang Q."/>
            <person name="Cao H."/>
            <person name="Cheng P."/>
            <person name="Zheng Y."/>
            <person name="Yuan Z."/>
            <person name="Zhou Y."/>
            <person name="Liu J."/>
            <person name="Tang Z."/>
            <person name="Zhuo Y."/>
            <person name="Zhang Y."/>
            <person name="Yu L."/>
            <person name="Huang J."/>
            <person name="Yang P."/>
            <person name="Peng Q."/>
            <person name="Zhang J."/>
            <person name="Jiang W."/>
            <person name="Zhang Z."/>
            <person name="Lin K."/>
            <person name="Ro D.K."/>
            <person name="Chen X."/>
            <person name="Xiong X."/>
            <person name="Shang Y."/>
            <person name="Huang S."/>
            <person name="Zeng J."/>
        </authorList>
    </citation>
    <scope>NUCLEOTIDE SEQUENCE [LARGE SCALE GENOMIC DNA]</scope>
    <source>
        <strain evidence="6">cv. BLH2017</strain>
        <tissue evidence="5">Root</tissue>
    </source>
</reference>
<dbReference type="InterPro" id="IPR036312">
    <property type="entry name" value="Bifun_inhib/LTP/seed_sf"/>
</dbReference>
<organism evidence="5 6">
    <name type="scientific">Macleaya cordata</name>
    <name type="common">Five-seeded plume-poppy</name>
    <name type="synonym">Bocconia cordata</name>
    <dbReference type="NCBI Taxonomy" id="56857"/>
    <lineage>
        <taxon>Eukaryota</taxon>
        <taxon>Viridiplantae</taxon>
        <taxon>Streptophyta</taxon>
        <taxon>Embryophyta</taxon>
        <taxon>Tracheophyta</taxon>
        <taxon>Spermatophyta</taxon>
        <taxon>Magnoliopsida</taxon>
        <taxon>Ranunculales</taxon>
        <taxon>Papaveraceae</taxon>
        <taxon>Papaveroideae</taxon>
        <taxon>Macleaya</taxon>
    </lineage>
</organism>
<evidence type="ECO:0000313" key="5">
    <source>
        <dbReference type="EMBL" id="OVA13841.1"/>
    </source>
</evidence>
<name>A0A200QTQ9_MACCD</name>
<dbReference type="SUPFAM" id="SSF47699">
    <property type="entry name" value="Bifunctional inhibitor/lipid-transfer protein/seed storage 2S albumin"/>
    <property type="match status" value="1"/>
</dbReference>
<evidence type="ECO:0000256" key="2">
    <source>
        <dbReference type="ARBA" id="ARBA00023121"/>
    </source>
</evidence>
<feature type="domain" description="Bifunctional inhibitor/plant lipid transfer protein/seed storage helical" evidence="4">
    <location>
        <begin position="34"/>
        <end position="100"/>
    </location>
</feature>
<gene>
    <name evidence="5" type="ORF">BVC80_1561g9</name>
</gene>
<evidence type="ECO:0000259" key="4">
    <source>
        <dbReference type="SMART" id="SM00499"/>
    </source>
</evidence>
<comment type="caution">
    <text evidence="5">The sequence shown here is derived from an EMBL/GenBank/DDBJ whole genome shotgun (WGS) entry which is preliminary data.</text>
</comment>
<dbReference type="PANTHER" id="PTHR33214">
    <property type="entry name" value="BIFUNCTIONAL INHIBITOR/LIPID-TRANSFER PROTEIN/SEED STORAGE 2S ALBUMIN SUPERFAMILY PROTEIN"/>
    <property type="match status" value="1"/>
</dbReference>
<keyword evidence="1" id="KW-0813">Transport</keyword>
<protein>
    <submittedName>
        <fullName evidence="5">Bifunctional inhibitor/plant lipid transfer protein/seed storage helical domain</fullName>
    </submittedName>
</protein>